<gene>
    <name evidence="1" type="ORF">B6N60_02210</name>
</gene>
<evidence type="ECO:0000313" key="2">
    <source>
        <dbReference type="Proteomes" id="UP000683511"/>
    </source>
</evidence>
<dbReference type="Pfam" id="PF17914">
    <property type="entry name" value="HopA1"/>
    <property type="match status" value="1"/>
</dbReference>
<dbReference type="RefSeq" id="WP_190606640.1">
    <property type="nucleotide sequence ID" value="NZ_CP021056.1"/>
</dbReference>
<dbReference type="InterPro" id="IPR040871">
    <property type="entry name" value="HopA1"/>
</dbReference>
<sequence>MQLLNSLDNQLSALPTQLQISLYDIVNKLEIFSHHCIKHPDYKPIELPESLVSRFQTLPLEIQHQHLGLQLRNFLYSAYYNGAWKPGIETDPEEKTLVNNSLFGIDIEFYDRLHTSNKSEGYWSHDWLVTKEETDGTLAVKRNGLTLHIERDLYLAPRDQNAKVGNLVAIKMPKNLVQKGFYMAVANLGSERKNDIVRLYFNLTPDGAVSMMENLTSQLNTIPISFSFKALYNPSDYIRYDSAVLYFEKKQYELVYPIINQIYRENQSYFNEQVPLFTKLLAPGLACAEEPAKKFGEQESFGTNRCQMIANGLISAWQRGDDSPESRLAAILDEFTLREIDLQCSYLNSDSEDIYTPLEV</sequence>
<accession>A0A975Y4T6</accession>
<proteinExistence type="predicted"/>
<organism evidence="1 2">
    <name type="scientific">Richelia sinica FACHB-800</name>
    <dbReference type="NCBI Taxonomy" id="1357546"/>
    <lineage>
        <taxon>Bacteria</taxon>
        <taxon>Bacillati</taxon>
        <taxon>Cyanobacteriota</taxon>
        <taxon>Cyanophyceae</taxon>
        <taxon>Nostocales</taxon>
        <taxon>Nostocaceae</taxon>
        <taxon>Richelia</taxon>
    </lineage>
</organism>
<dbReference type="Proteomes" id="UP000683511">
    <property type="component" value="Chromosome"/>
</dbReference>
<name>A0A975Y4T6_9NOST</name>
<reference evidence="1" key="1">
    <citation type="submission" date="2017-04" db="EMBL/GenBank/DDBJ databases">
        <title>Genome deletions in a multicellular cyanobacterial endosymbiont for morphological adaptation in marine diatoms.</title>
        <authorList>
            <person name="Wang Y."/>
            <person name="Gao H."/>
            <person name="Li R."/>
            <person name="Xu X."/>
        </authorList>
    </citation>
    <scope>NUCLEOTIDE SEQUENCE</scope>
    <source>
        <strain evidence="1">FACHB 800</strain>
    </source>
</reference>
<dbReference type="EMBL" id="CP021056">
    <property type="protein sequence ID" value="QXE23520.1"/>
    <property type="molecule type" value="Genomic_DNA"/>
</dbReference>
<dbReference type="AlphaFoldDB" id="A0A975Y4T6"/>
<protein>
    <submittedName>
        <fullName evidence="1">Uncharacterized protein</fullName>
    </submittedName>
</protein>
<evidence type="ECO:0000313" key="1">
    <source>
        <dbReference type="EMBL" id="QXE23520.1"/>
    </source>
</evidence>
<keyword evidence="2" id="KW-1185">Reference proteome</keyword>
<dbReference type="KEGG" id="rsin:B6N60_02210"/>